<evidence type="ECO:0000256" key="5">
    <source>
        <dbReference type="ARBA" id="ARBA00012483"/>
    </source>
</evidence>
<keyword evidence="11" id="KW-0256">Endoplasmic reticulum</keyword>
<dbReference type="GO" id="GO:0036503">
    <property type="term" value="P:ERAD pathway"/>
    <property type="evidence" value="ECO:0007669"/>
    <property type="project" value="TreeGrafter"/>
</dbReference>
<dbReference type="InterPro" id="IPR013083">
    <property type="entry name" value="Znf_RING/FYVE/PHD"/>
</dbReference>
<feature type="transmembrane region" description="Helical" evidence="17">
    <location>
        <begin position="131"/>
        <end position="150"/>
    </location>
</feature>
<protein>
    <recommendedName>
        <fullName evidence="5">RING-type E3 ubiquitin transferase</fullName>
        <ecNumber evidence="5">2.3.2.27</ecNumber>
    </recommendedName>
</protein>
<dbReference type="GO" id="GO:0043161">
    <property type="term" value="P:proteasome-mediated ubiquitin-dependent protein catabolic process"/>
    <property type="evidence" value="ECO:0007669"/>
    <property type="project" value="TreeGrafter"/>
</dbReference>
<keyword evidence="8" id="KW-0479">Metal-binding</keyword>
<dbReference type="SMART" id="SM00184">
    <property type="entry name" value="RING"/>
    <property type="match status" value="1"/>
</dbReference>
<comment type="similarity">
    <text evidence="4">Belongs to the HRD1 family.</text>
</comment>
<dbReference type="EC" id="2.3.2.27" evidence="5"/>
<comment type="pathway">
    <text evidence="3">Protein modification; protein ubiquitination.</text>
</comment>
<dbReference type="InterPro" id="IPR001841">
    <property type="entry name" value="Znf_RING"/>
</dbReference>
<dbReference type="GO" id="GO:0061630">
    <property type="term" value="F:ubiquitin protein ligase activity"/>
    <property type="evidence" value="ECO:0007669"/>
    <property type="project" value="UniProtKB-EC"/>
</dbReference>
<evidence type="ECO:0000256" key="12">
    <source>
        <dbReference type="ARBA" id="ARBA00022833"/>
    </source>
</evidence>
<feature type="domain" description="RING-type" evidence="18">
    <location>
        <begin position="290"/>
        <end position="329"/>
    </location>
</feature>
<evidence type="ECO:0000256" key="2">
    <source>
        <dbReference type="ARBA" id="ARBA00004477"/>
    </source>
</evidence>
<proteinExistence type="evidence at transcript level"/>
<dbReference type="UniPathway" id="UPA00143"/>
<dbReference type="GO" id="GO:0008270">
    <property type="term" value="F:zinc ion binding"/>
    <property type="evidence" value="ECO:0007669"/>
    <property type="project" value="UniProtKB-KW"/>
</dbReference>
<evidence type="ECO:0000256" key="14">
    <source>
        <dbReference type="ARBA" id="ARBA00023136"/>
    </source>
</evidence>
<evidence type="ECO:0000256" key="1">
    <source>
        <dbReference type="ARBA" id="ARBA00000900"/>
    </source>
</evidence>
<evidence type="ECO:0000313" key="19">
    <source>
        <dbReference type="EMBL" id="SVE74099.1"/>
    </source>
</evidence>
<keyword evidence="12" id="KW-0862">Zinc</keyword>
<dbReference type="PROSITE" id="PS50089">
    <property type="entry name" value="ZF_RING_2"/>
    <property type="match status" value="1"/>
</dbReference>
<feature type="compositionally biased region" description="Pro residues" evidence="16">
    <location>
        <begin position="376"/>
        <end position="388"/>
    </location>
</feature>
<dbReference type="FunFam" id="3.30.40.10:FF:000088">
    <property type="entry name" value="E3 ubiquitin-protein ligase synoviolin"/>
    <property type="match status" value="1"/>
</dbReference>
<evidence type="ECO:0000256" key="10">
    <source>
        <dbReference type="ARBA" id="ARBA00022786"/>
    </source>
</evidence>
<evidence type="ECO:0000256" key="17">
    <source>
        <dbReference type="SAM" id="Phobius"/>
    </source>
</evidence>
<dbReference type="AlphaFoldDB" id="A0A4Y7M2X8"/>
<dbReference type="InterPro" id="IPR058051">
    <property type="entry name" value="Znf_RING_synoviolin"/>
</dbReference>
<reference evidence="19" key="1">
    <citation type="submission" date="2018-08" db="EMBL/GenBank/DDBJ databases">
        <authorList>
            <person name="Cornetti L."/>
        </authorList>
    </citation>
    <scope>NUCLEOTIDE SEQUENCE</scope>
    <source>
        <strain evidence="19">ZW-BAR-1</strain>
    </source>
</reference>
<evidence type="ECO:0000256" key="7">
    <source>
        <dbReference type="ARBA" id="ARBA00022692"/>
    </source>
</evidence>
<evidence type="ECO:0000256" key="11">
    <source>
        <dbReference type="ARBA" id="ARBA00022824"/>
    </source>
</evidence>
<evidence type="ECO:0000256" key="16">
    <source>
        <dbReference type="SAM" id="MobiDB-lite"/>
    </source>
</evidence>
<keyword evidence="13 17" id="KW-1133">Transmembrane helix</keyword>
<comment type="subcellular location">
    <subcellularLocation>
        <location evidence="2">Endoplasmic reticulum membrane</location>
        <topology evidence="2">Multi-pass membrane protein</topology>
    </subcellularLocation>
</comment>
<evidence type="ECO:0000259" key="18">
    <source>
        <dbReference type="PROSITE" id="PS50089"/>
    </source>
</evidence>
<keyword evidence="9 15" id="KW-0863">Zinc-finger</keyword>
<comment type="catalytic activity">
    <reaction evidence="1">
        <text>S-ubiquitinyl-[E2 ubiquitin-conjugating enzyme]-L-cysteine + [acceptor protein]-L-lysine = [E2 ubiquitin-conjugating enzyme]-L-cysteine + N(6)-ubiquitinyl-[acceptor protein]-L-lysine.</text>
        <dbReference type="EC" id="2.3.2.27"/>
    </reaction>
</comment>
<dbReference type="PANTHER" id="PTHR22763:SF184">
    <property type="entry name" value="E3 UBIQUITIN-PROTEIN LIGASE SYNOVIOLIN"/>
    <property type="match status" value="1"/>
</dbReference>
<evidence type="ECO:0000256" key="9">
    <source>
        <dbReference type="ARBA" id="ARBA00022771"/>
    </source>
</evidence>
<accession>A0A4Y7M2X8</accession>
<feature type="compositionally biased region" description="Acidic residues" evidence="16">
    <location>
        <begin position="538"/>
        <end position="550"/>
    </location>
</feature>
<dbReference type="CDD" id="cd16479">
    <property type="entry name" value="RING-H2_synoviolin"/>
    <property type="match status" value="1"/>
</dbReference>
<gene>
    <name evidence="19" type="primary">EOG090X03TK</name>
</gene>
<dbReference type="GO" id="GO:0016567">
    <property type="term" value="P:protein ubiquitination"/>
    <property type="evidence" value="ECO:0007669"/>
    <property type="project" value="UniProtKB-UniPathway"/>
</dbReference>
<dbReference type="InterPro" id="IPR057992">
    <property type="entry name" value="TPR_SYVN1_N"/>
</dbReference>
<feature type="region of interest" description="Disordered" evidence="16">
    <location>
        <begin position="339"/>
        <end position="388"/>
    </location>
</feature>
<evidence type="ECO:0000256" key="8">
    <source>
        <dbReference type="ARBA" id="ARBA00022723"/>
    </source>
</evidence>
<keyword evidence="14 17" id="KW-0472">Membrane</keyword>
<dbReference type="InterPro" id="IPR050731">
    <property type="entry name" value="HRD1_E3_ubiq-ligases"/>
</dbReference>
<feature type="transmembrane region" description="Helical" evidence="17">
    <location>
        <begin position="213"/>
        <end position="237"/>
    </location>
</feature>
<evidence type="ECO:0000256" key="3">
    <source>
        <dbReference type="ARBA" id="ARBA00004906"/>
    </source>
</evidence>
<feature type="compositionally biased region" description="Low complexity" evidence="16">
    <location>
        <begin position="514"/>
        <end position="528"/>
    </location>
</feature>
<evidence type="ECO:0000256" key="6">
    <source>
        <dbReference type="ARBA" id="ARBA00022679"/>
    </source>
</evidence>
<name>A0A4Y7M2X8_9CRUS</name>
<dbReference type="EMBL" id="LR004480">
    <property type="protein sequence ID" value="SVE74099.1"/>
    <property type="molecule type" value="mRNA"/>
</dbReference>
<dbReference type="PANTHER" id="PTHR22763">
    <property type="entry name" value="RING ZINC FINGER PROTEIN"/>
    <property type="match status" value="1"/>
</dbReference>
<feature type="compositionally biased region" description="Low complexity" evidence="16">
    <location>
        <begin position="339"/>
        <end position="361"/>
    </location>
</feature>
<dbReference type="Gene3D" id="3.30.40.10">
    <property type="entry name" value="Zinc/RING finger domain, C3HC4 (zinc finger)"/>
    <property type="match status" value="1"/>
</dbReference>
<keyword evidence="7 17" id="KW-0812">Transmembrane</keyword>
<organism evidence="19">
    <name type="scientific">Daphnia barbata</name>
    <dbReference type="NCBI Taxonomy" id="414587"/>
    <lineage>
        <taxon>Eukaryota</taxon>
        <taxon>Metazoa</taxon>
        <taxon>Ecdysozoa</taxon>
        <taxon>Arthropoda</taxon>
        <taxon>Crustacea</taxon>
        <taxon>Branchiopoda</taxon>
        <taxon>Diplostraca</taxon>
        <taxon>Cladocera</taxon>
        <taxon>Anomopoda</taxon>
        <taxon>Daphniidae</taxon>
        <taxon>Daphnia</taxon>
    </lineage>
</organism>
<keyword evidence="6" id="KW-0808">Transferase</keyword>
<dbReference type="Pfam" id="PF13639">
    <property type="entry name" value="zf-RING_2"/>
    <property type="match status" value="1"/>
</dbReference>
<sequence>MRIELVILGSLILSTSVVGNAYYQKKQFYPSVVHITKSNPSMMVMYIQALVIVVLLGKLMKKIFFGQLRAAEVEHLIDRSWYAITETCLAFTVFREDFSTKFVALFTVLLFLKAFHWLVEDRVDYMERSPIISWLFHFRVTALLLVLGVLDWHFIQVAYYATLTQGASVQLVFGFEYAILLTMVAMVTVKYALHTYDINRENPWEDKAVFLLYAELAIGFIKVILYMMFMLIMIRVYTLPLFAVRPMYLAMRSFKKALSDVILSRRAIRNLNTLYPDATTEDLANTDTVCIICREEMITGAKKLPCNHIFHATCLRSWFQRQQTCPTCRLEVLRAPGNPIGNPAPPAAANLRAPQQQQQAAPTPPPPPQAAANAPQAPPIQPPLPPFIPPHHPFNFPFPLPNIAQQAAANDARYAQEGNGQRPLMPPPFSMPPFMPFVVPPPRPPANLGALSDAELRAMEGQERRHLEARIRVLRDIQTLLDAAVLQMNQYGILVTRLERESNNNVETVRNSSEEGAAASGQQAEEQGISANAVPSEIENEGLTPEEETNMSDQERLRRRRVQRFMNGGEQN</sequence>
<evidence type="ECO:0000256" key="4">
    <source>
        <dbReference type="ARBA" id="ARBA00010089"/>
    </source>
</evidence>
<dbReference type="SUPFAM" id="SSF57850">
    <property type="entry name" value="RING/U-box"/>
    <property type="match status" value="1"/>
</dbReference>
<evidence type="ECO:0000256" key="15">
    <source>
        <dbReference type="PROSITE-ProRule" id="PRU00175"/>
    </source>
</evidence>
<feature type="region of interest" description="Disordered" evidence="16">
    <location>
        <begin position="503"/>
        <end position="572"/>
    </location>
</feature>
<feature type="transmembrane region" description="Helical" evidence="17">
    <location>
        <begin position="43"/>
        <end position="60"/>
    </location>
</feature>
<keyword evidence="10" id="KW-0833">Ubl conjugation pathway</keyword>
<feature type="transmembrane region" description="Helical" evidence="17">
    <location>
        <begin position="171"/>
        <end position="193"/>
    </location>
</feature>
<evidence type="ECO:0000256" key="13">
    <source>
        <dbReference type="ARBA" id="ARBA00022989"/>
    </source>
</evidence>
<dbReference type="Pfam" id="PF25563">
    <property type="entry name" value="TPR_SYVN1_N"/>
    <property type="match status" value="1"/>
</dbReference>
<dbReference type="GO" id="GO:0005789">
    <property type="term" value="C:endoplasmic reticulum membrane"/>
    <property type="evidence" value="ECO:0007669"/>
    <property type="project" value="UniProtKB-SubCell"/>
</dbReference>